<organism evidence="2 3">
    <name type="scientific">Sungouiella intermedia</name>
    <dbReference type="NCBI Taxonomy" id="45354"/>
    <lineage>
        <taxon>Eukaryota</taxon>
        <taxon>Fungi</taxon>
        <taxon>Dikarya</taxon>
        <taxon>Ascomycota</taxon>
        <taxon>Saccharomycotina</taxon>
        <taxon>Pichiomycetes</taxon>
        <taxon>Metschnikowiaceae</taxon>
        <taxon>Sungouiella</taxon>
    </lineage>
</organism>
<name>A0A1L0BJ82_9ASCO</name>
<proteinExistence type="predicted"/>
<protein>
    <submittedName>
        <fullName evidence="2">CIC11C00000000519</fullName>
    </submittedName>
</protein>
<dbReference type="EMBL" id="LT635758">
    <property type="protein sequence ID" value="SGZ51551.1"/>
    <property type="molecule type" value="Genomic_DNA"/>
</dbReference>
<gene>
    <name evidence="2" type="ORF">SAMEA4029010_CIC11G00000000519</name>
</gene>
<evidence type="ECO:0000313" key="2">
    <source>
        <dbReference type="EMBL" id="SGZ51551.1"/>
    </source>
</evidence>
<evidence type="ECO:0000313" key="3">
    <source>
        <dbReference type="Proteomes" id="UP000182334"/>
    </source>
</evidence>
<keyword evidence="1" id="KW-0472">Membrane</keyword>
<dbReference type="OrthoDB" id="4138492at2759"/>
<dbReference type="STRING" id="45354.A0A1L0BJ82"/>
<dbReference type="Proteomes" id="UP000182334">
    <property type="component" value="Chromosome III"/>
</dbReference>
<reference evidence="2 3" key="1">
    <citation type="submission" date="2016-10" db="EMBL/GenBank/DDBJ databases">
        <authorList>
            <person name="de Groot N.N."/>
        </authorList>
    </citation>
    <scope>NUCLEOTIDE SEQUENCE [LARGE SCALE GENOMIC DNA]</scope>
    <source>
        <strain evidence="2 3">CBS 141442</strain>
    </source>
</reference>
<keyword evidence="1" id="KW-0812">Transmembrane</keyword>
<keyword evidence="1" id="KW-1133">Transmembrane helix</keyword>
<accession>A0A1L0BJ82</accession>
<feature type="transmembrane region" description="Helical" evidence="1">
    <location>
        <begin position="6"/>
        <end position="26"/>
    </location>
</feature>
<evidence type="ECO:0000256" key="1">
    <source>
        <dbReference type="SAM" id="Phobius"/>
    </source>
</evidence>
<keyword evidence="3" id="KW-1185">Reference proteome</keyword>
<dbReference type="AlphaFoldDB" id="A0A1L0BJ82"/>
<sequence length="492" mass="55001">MSLDDSPIVWAICTILVVAFVYKLILDHTRDIPLEYLELQSVVDSTRENNELAIYKSTKLDYSSGLRVGLGIRYDHYKLRNGNLCDVWEIMLRCLRSDDQRVIRVGKNTVKVSHLNFQVDKLAQFLHHVDEVCVVSLKFIASAPVLAITIACFVSNTTLHVYGDGLLEPKGMVVEEEHGEFYLSIGTKKTLVTSIVGEVREKTTFENVYTPKKDKGIALRVTSPINARVSATTNFTQTNLVSAAASCVKHLPPNLELGEKDRVAIIQSVISSENISSSVVKMLTAFISQAELSLSWIDQSTDEIMLWNPTIVCGSVDFIQSLVSPPLGVEKLLYYHRLFALSRLKFSLFTTFKKYPALRLVFAHRSLKSRPYTNWNTVRASLCVQVVEELGYFNVAGPMIVSDVYDYRQFPESVTRQISACGTVVQANEAKLVNYNGVDPGDLCIRGYNIGKATTTMANVGEKVIRPDSNGFYTFPVEARWGTDGCLYIMLS</sequence>